<reference evidence="8" key="1">
    <citation type="submission" date="2019-11" db="UniProtKB">
        <authorList>
            <consortium name="WormBaseParasite"/>
        </authorList>
    </citation>
    <scope>IDENTIFICATION</scope>
</reference>
<evidence type="ECO:0000256" key="2">
    <source>
        <dbReference type="ARBA" id="ARBA00023015"/>
    </source>
</evidence>
<dbReference type="GO" id="GO:0006355">
    <property type="term" value="P:regulation of DNA-templated transcription"/>
    <property type="evidence" value="ECO:0007669"/>
    <property type="project" value="InterPro"/>
</dbReference>
<dbReference type="InterPro" id="IPR003650">
    <property type="entry name" value="Orange_dom"/>
</dbReference>
<organism evidence="8">
    <name type="scientific">Mesocestoides corti</name>
    <name type="common">Flatworm</name>
    <dbReference type="NCBI Taxonomy" id="53468"/>
    <lineage>
        <taxon>Eukaryota</taxon>
        <taxon>Metazoa</taxon>
        <taxon>Spiralia</taxon>
        <taxon>Lophotrochozoa</taxon>
        <taxon>Platyhelminthes</taxon>
        <taxon>Cestoda</taxon>
        <taxon>Eucestoda</taxon>
        <taxon>Cyclophyllidea</taxon>
        <taxon>Mesocestoididae</taxon>
        <taxon>Mesocestoides</taxon>
    </lineage>
</organism>
<evidence type="ECO:0000256" key="3">
    <source>
        <dbReference type="ARBA" id="ARBA00023163"/>
    </source>
</evidence>
<sequence length="350" mass="40283">MRAHERRCISPDDDIDDIPDDESSSCTNYSGLDRKRRRGIIEKRRRDRINFNLSELRRLVPDATQKQTSTKLEKAEILQMTVEFLHRIHKDGTIINTEMRLLENRLLGFQECFAEVTRFLGALPVMGSVDEVFRKKLLSHLHACIYRRDYEARARLASLSAMSSGCTGGTSQPSSSSDNPTTWDQSFHVKETDSVPHNVSNLQAYWQHHNLHQKSDEHPWSQVDYQRNPRPHPGANESQSTTSPSLLGNYEETDSGNSTTHRFSPSERDVSTDVQTLHSIPWYTYPQVECDRQGTVPAFHSQRVESFEYTYHQNYPESMPLGGSVQEHHAHVPQQQAVEEYTLSNCQTYY</sequence>
<evidence type="ECO:0000259" key="7">
    <source>
        <dbReference type="PROSITE" id="PS51054"/>
    </source>
</evidence>
<feature type="region of interest" description="Disordered" evidence="5">
    <location>
        <begin position="1"/>
        <end position="29"/>
    </location>
</feature>
<keyword evidence="3" id="KW-0804">Transcription</keyword>
<evidence type="ECO:0000256" key="5">
    <source>
        <dbReference type="SAM" id="MobiDB-lite"/>
    </source>
</evidence>
<dbReference type="InterPro" id="IPR011598">
    <property type="entry name" value="bHLH_dom"/>
</dbReference>
<dbReference type="WBParaSite" id="MCU_000897-RA">
    <property type="protein sequence ID" value="MCU_000897-RA"/>
    <property type="gene ID" value="MCU_000897"/>
</dbReference>
<dbReference type="SMART" id="SM00353">
    <property type="entry name" value="HLH"/>
    <property type="match status" value="1"/>
</dbReference>
<dbReference type="PROSITE" id="PS50888">
    <property type="entry name" value="BHLH"/>
    <property type="match status" value="1"/>
</dbReference>
<dbReference type="Pfam" id="PF00010">
    <property type="entry name" value="HLH"/>
    <property type="match status" value="1"/>
</dbReference>
<dbReference type="AlphaFoldDB" id="A0A5K3EIT8"/>
<feature type="compositionally biased region" description="Polar residues" evidence="5">
    <location>
        <begin position="169"/>
        <end position="184"/>
    </location>
</feature>
<accession>A0A5K3EIT8</accession>
<evidence type="ECO:0000313" key="8">
    <source>
        <dbReference type="WBParaSite" id="MCU_000897-RA"/>
    </source>
</evidence>
<feature type="compositionally biased region" description="Polar residues" evidence="5">
    <location>
        <begin position="236"/>
        <end position="246"/>
    </location>
</feature>
<feature type="region of interest" description="Disordered" evidence="5">
    <location>
        <begin position="216"/>
        <end position="271"/>
    </location>
</feature>
<proteinExistence type="predicted"/>
<dbReference type="InterPro" id="IPR050370">
    <property type="entry name" value="HES_HEY"/>
</dbReference>
<dbReference type="PROSITE" id="PS51054">
    <property type="entry name" value="ORANGE"/>
    <property type="match status" value="1"/>
</dbReference>
<feature type="region of interest" description="Disordered" evidence="5">
    <location>
        <begin position="162"/>
        <end position="184"/>
    </location>
</feature>
<dbReference type="Gene3D" id="6.10.250.980">
    <property type="match status" value="1"/>
</dbReference>
<dbReference type="PANTHER" id="PTHR10985">
    <property type="entry name" value="BASIC HELIX-LOOP-HELIX TRANSCRIPTION FACTOR, HES-RELATED"/>
    <property type="match status" value="1"/>
</dbReference>
<feature type="compositionally biased region" description="Acidic residues" evidence="5">
    <location>
        <begin position="11"/>
        <end position="23"/>
    </location>
</feature>
<dbReference type="SUPFAM" id="SSF158457">
    <property type="entry name" value="Orange domain-like"/>
    <property type="match status" value="1"/>
</dbReference>
<dbReference type="InterPro" id="IPR036638">
    <property type="entry name" value="HLH_DNA-bd_sf"/>
</dbReference>
<feature type="compositionally biased region" description="Basic and acidic residues" evidence="5">
    <location>
        <begin position="1"/>
        <end position="10"/>
    </location>
</feature>
<dbReference type="GO" id="GO:0005634">
    <property type="term" value="C:nucleus"/>
    <property type="evidence" value="ECO:0007669"/>
    <property type="project" value="UniProtKB-SubCell"/>
</dbReference>
<name>A0A5K3EIT8_MESCO</name>
<dbReference type="Pfam" id="PF07527">
    <property type="entry name" value="Hairy_orange"/>
    <property type="match status" value="1"/>
</dbReference>
<keyword evidence="2" id="KW-0805">Transcription regulation</keyword>
<dbReference type="SUPFAM" id="SSF47459">
    <property type="entry name" value="HLH, helix-loop-helix DNA-binding domain"/>
    <property type="match status" value="1"/>
</dbReference>
<evidence type="ECO:0000259" key="6">
    <source>
        <dbReference type="PROSITE" id="PS50888"/>
    </source>
</evidence>
<keyword evidence="4" id="KW-0539">Nucleus</keyword>
<dbReference type="GO" id="GO:0003677">
    <property type="term" value="F:DNA binding"/>
    <property type="evidence" value="ECO:0007669"/>
    <property type="project" value="InterPro"/>
</dbReference>
<dbReference type="Gene3D" id="4.10.280.10">
    <property type="entry name" value="Helix-loop-helix DNA-binding domain"/>
    <property type="match status" value="1"/>
</dbReference>
<comment type="subcellular location">
    <subcellularLocation>
        <location evidence="1">Nucleus</location>
    </subcellularLocation>
</comment>
<evidence type="ECO:0000256" key="1">
    <source>
        <dbReference type="ARBA" id="ARBA00004123"/>
    </source>
</evidence>
<dbReference type="SMART" id="SM00511">
    <property type="entry name" value="ORANGE"/>
    <property type="match status" value="1"/>
</dbReference>
<dbReference type="GO" id="GO:0046983">
    <property type="term" value="F:protein dimerization activity"/>
    <property type="evidence" value="ECO:0007669"/>
    <property type="project" value="InterPro"/>
</dbReference>
<feature type="domain" description="Orange" evidence="7">
    <location>
        <begin position="108"/>
        <end position="141"/>
    </location>
</feature>
<protein>
    <submittedName>
        <fullName evidence="8">BHLH domain-containing protein</fullName>
    </submittedName>
</protein>
<feature type="domain" description="BHLH" evidence="6">
    <location>
        <begin position="33"/>
        <end position="88"/>
    </location>
</feature>
<evidence type="ECO:0000256" key="4">
    <source>
        <dbReference type="ARBA" id="ARBA00023242"/>
    </source>
</evidence>